<keyword evidence="3" id="KW-1185">Reference proteome</keyword>
<proteinExistence type="predicted"/>
<feature type="coiled-coil region" evidence="1">
    <location>
        <begin position="120"/>
        <end position="151"/>
    </location>
</feature>
<evidence type="ECO:0000313" key="3">
    <source>
        <dbReference type="Proteomes" id="UP001177140"/>
    </source>
</evidence>
<name>A0AA41VP02_PAPNU</name>
<comment type="caution">
    <text evidence="2">The sequence shown here is derived from an EMBL/GenBank/DDBJ whole genome shotgun (WGS) entry which is preliminary data.</text>
</comment>
<keyword evidence="1" id="KW-0175">Coiled coil</keyword>
<accession>A0AA41VP02</accession>
<dbReference type="AlphaFoldDB" id="A0AA41VP02"/>
<dbReference type="Proteomes" id="UP001177140">
    <property type="component" value="Unassembled WGS sequence"/>
</dbReference>
<protein>
    <submittedName>
        <fullName evidence="2">Uncharacterized protein</fullName>
    </submittedName>
</protein>
<sequence length="296" mass="33000">MAWYKDPQSFILGFTSGFYLIRVAKEFSNDLIKGSDRSNYDGSGNLSFSQLFSQYLYLGYNKESDYDAFKATFPQSGNLFKHINSQGLVITWDYAKQTGTWSKEEPDSPFWSLPGITKPKSVIEQALEKKKEALEAENANLKAQANRERGDEILAGLEALGKQVLDLTLKPVHCCGGAGVGSSVEEPWTTGHTVPSNWVSFRDLDVEPFSKNIPLMITKATGGLKFGDDNTTNVRASHFYGGIFPIVVVHIAELTPDREEARFDPDVWSRYVNAGIEYAARKPFPSEMSIDAHKMC</sequence>
<gene>
    <name evidence="2" type="ORF">MKW94_002472</name>
</gene>
<dbReference type="EMBL" id="JAJJMA010262502">
    <property type="protein sequence ID" value="MCL7044827.1"/>
    <property type="molecule type" value="Genomic_DNA"/>
</dbReference>
<organism evidence="2 3">
    <name type="scientific">Papaver nudicaule</name>
    <name type="common">Iceland poppy</name>
    <dbReference type="NCBI Taxonomy" id="74823"/>
    <lineage>
        <taxon>Eukaryota</taxon>
        <taxon>Viridiplantae</taxon>
        <taxon>Streptophyta</taxon>
        <taxon>Embryophyta</taxon>
        <taxon>Tracheophyta</taxon>
        <taxon>Spermatophyta</taxon>
        <taxon>Magnoliopsida</taxon>
        <taxon>Ranunculales</taxon>
        <taxon>Papaveraceae</taxon>
        <taxon>Papaveroideae</taxon>
        <taxon>Papaver</taxon>
    </lineage>
</organism>
<reference evidence="2" key="1">
    <citation type="submission" date="2022-03" db="EMBL/GenBank/DDBJ databases">
        <title>A functionally conserved STORR gene fusion in Papaver species that diverged 16.8 million years ago.</title>
        <authorList>
            <person name="Catania T."/>
        </authorList>
    </citation>
    <scope>NUCLEOTIDE SEQUENCE</scope>
    <source>
        <strain evidence="2">S-191538</strain>
    </source>
</reference>
<evidence type="ECO:0000313" key="2">
    <source>
        <dbReference type="EMBL" id="MCL7044827.1"/>
    </source>
</evidence>
<evidence type="ECO:0000256" key="1">
    <source>
        <dbReference type="SAM" id="Coils"/>
    </source>
</evidence>